<dbReference type="EC" id="1.11.1.24" evidence="3"/>
<keyword evidence="5" id="KW-0049">Antioxidant</keyword>
<keyword evidence="8" id="KW-0676">Redox-active center</keyword>
<accession>A0A5S9NPT4</accession>
<dbReference type="PROSITE" id="PS51352">
    <property type="entry name" value="THIOREDOXIN_2"/>
    <property type="match status" value="1"/>
</dbReference>
<comment type="function">
    <text evidence="1">Thiol-specific peroxidase that catalyzes the reduction of hydrogen peroxide and organic hydroperoxides to water and alcohols, respectively. Plays a role in cell protection against oxidative stress by detoxifying peroxides and as sensor of hydrogen peroxide-mediated signaling events.</text>
</comment>
<feature type="domain" description="Thioredoxin" evidence="14">
    <location>
        <begin position="4"/>
        <end position="156"/>
    </location>
</feature>
<dbReference type="SUPFAM" id="SSF52833">
    <property type="entry name" value="Thioredoxin-like"/>
    <property type="match status" value="1"/>
</dbReference>
<dbReference type="GO" id="GO:0008379">
    <property type="term" value="F:thioredoxin peroxidase activity"/>
    <property type="evidence" value="ECO:0007669"/>
    <property type="project" value="TreeGrafter"/>
</dbReference>
<dbReference type="GO" id="GO:0045454">
    <property type="term" value="P:cell redox homeostasis"/>
    <property type="evidence" value="ECO:0007669"/>
    <property type="project" value="TreeGrafter"/>
</dbReference>
<name>A0A5S9NPT4_MYCVN</name>
<dbReference type="InterPro" id="IPR000866">
    <property type="entry name" value="AhpC/TSA"/>
</dbReference>
<keyword evidence="4 15" id="KW-0575">Peroxidase</keyword>
<feature type="active site" description="Cysteine sulfenic acid (-SOH) intermediate; for peroxidase activity" evidence="13">
    <location>
        <position position="47"/>
    </location>
</feature>
<dbReference type="InterPro" id="IPR050924">
    <property type="entry name" value="Peroxiredoxin_BCP/PrxQ"/>
</dbReference>
<dbReference type="Proteomes" id="UP000430146">
    <property type="component" value="Unassembled WGS sequence"/>
</dbReference>
<evidence type="ECO:0000256" key="12">
    <source>
        <dbReference type="ARBA" id="ARBA00049091"/>
    </source>
</evidence>
<proteinExistence type="inferred from homology"/>
<organism evidence="15 16">
    <name type="scientific">Mycolicibacterium vanbaalenii</name>
    <name type="common">Mycobacterium vanbaalenii</name>
    <dbReference type="NCBI Taxonomy" id="110539"/>
    <lineage>
        <taxon>Bacteria</taxon>
        <taxon>Bacillati</taxon>
        <taxon>Actinomycetota</taxon>
        <taxon>Actinomycetes</taxon>
        <taxon>Mycobacteriales</taxon>
        <taxon>Mycobacteriaceae</taxon>
        <taxon>Mycolicibacterium</taxon>
    </lineage>
</organism>
<dbReference type="Gene3D" id="3.40.30.10">
    <property type="entry name" value="Glutaredoxin"/>
    <property type="match status" value="1"/>
</dbReference>
<protein>
    <recommendedName>
        <fullName evidence="3">thioredoxin-dependent peroxiredoxin</fullName>
        <ecNumber evidence="3">1.11.1.24</ecNumber>
    </recommendedName>
    <alternativeName>
        <fullName evidence="11">Bacterioferritin comigratory protein</fullName>
    </alternativeName>
    <alternativeName>
        <fullName evidence="9">Thioredoxin peroxidase</fullName>
    </alternativeName>
</protein>
<keyword evidence="16" id="KW-1185">Reference proteome</keyword>
<evidence type="ECO:0000256" key="8">
    <source>
        <dbReference type="ARBA" id="ARBA00023284"/>
    </source>
</evidence>
<evidence type="ECO:0000256" key="3">
    <source>
        <dbReference type="ARBA" id="ARBA00013017"/>
    </source>
</evidence>
<evidence type="ECO:0000256" key="2">
    <source>
        <dbReference type="ARBA" id="ARBA00011245"/>
    </source>
</evidence>
<dbReference type="PIRSF" id="PIRSF000239">
    <property type="entry name" value="AHPC"/>
    <property type="match status" value="1"/>
</dbReference>
<evidence type="ECO:0000256" key="7">
    <source>
        <dbReference type="ARBA" id="ARBA00023157"/>
    </source>
</evidence>
<comment type="subunit">
    <text evidence="2">Monomer.</text>
</comment>
<evidence type="ECO:0000256" key="4">
    <source>
        <dbReference type="ARBA" id="ARBA00022559"/>
    </source>
</evidence>
<dbReference type="FunFam" id="3.40.30.10:FF:000267">
    <property type="entry name" value="Peroxidoxin bcpB"/>
    <property type="match status" value="1"/>
</dbReference>
<sequence>MDRIKQGDRVSDFELPDQTGTTRTLTELLASGPIVLFFYPAAMTPGCTKEACHFRDLAAEFAAVGASRVGISADAVDKQAKFAEQQSFDYPLLSDADGVVATQFGVKRGLLGKLMPVKRTTFVIDTDRTVLAVIASEFSMDTHADKALEVLRQRQSA</sequence>
<dbReference type="GO" id="GO:0005737">
    <property type="term" value="C:cytoplasm"/>
    <property type="evidence" value="ECO:0007669"/>
    <property type="project" value="TreeGrafter"/>
</dbReference>
<evidence type="ECO:0000256" key="13">
    <source>
        <dbReference type="PIRSR" id="PIRSR000239-1"/>
    </source>
</evidence>
<evidence type="ECO:0000256" key="1">
    <source>
        <dbReference type="ARBA" id="ARBA00003330"/>
    </source>
</evidence>
<dbReference type="InterPro" id="IPR036249">
    <property type="entry name" value="Thioredoxin-like_sf"/>
</dbReference>
<comment type="similarity">
    <text evidence="10">Belongs to the peroxiredoxin family. BCP/PrxQ subfamily.</text>
</comment>
<keyword evidence="6 15" id="KW-0560">Oxidoreductase</keyword>
<evidence type="ECO:0000256" key="5">
    <source>
        <dbReference type="ARBA" id="ARBA00022862"/>
    </source>
</evidence>
<evidence type="ECO:0000313" key="15">
    <source>
        <dbReference type="EMBL" id="CAA0092342.1"/>
    </source>
</evidence>
<dbReference type="CDD" id="cd03017">
    <property type="entry name" value="PRX_BCP"/>
    <property type="match status" value="1"/>
</dbReference>
<comment type="catalytic activity">
    <reaction evidence="12">
        <text>a hydroperoxide + [thioredoxin]-dithiol = an alcohol + [thioredoxin]-disulfide + H2O</text>
        <dbReference type="Rhea" id="RHEA:62620"/>
        <dbReference type="Rhea" id="RHEA-COMP:10698"/>
        <dbReference type="Rhea" id="RHEA-COMP:10700"/>
        <dbReference type="ChEBI" id="CHEBI:15377"/>
        <dbReference type="ChEBI" id="CHEBI:29950"/>
        <dbReference type="ChEBI" id="CHEBI:30879"/>
        <dbReference type="ChEBI" id="CHEBI:35924"/>
        <dbReference type="ChEBI" id="CHEBI:50058"/>
        <dbReference type="EC" id="1.11.1.24"/>
    </reaction>
</comment>
<dbReference type="PANTHER" id="PTHR42801:SF8">
    <property type="entry name" value="PEROXIREDOXIN RV1608C-RELATED"/>
    <property type="match status" value="1"/>
</dbReference>
<reference evidence="15 16" key="1">
    <citation type="submission" date="2019-11" db="EMBL/GenBank/DDBJ databases">
        <authorList>
            <person name="Holert J."/>
        </authorList>
    </citation>
    <scope>NUCLEOTIDE SEQUENCE [LARGE SCALE GENOMIC DNA]</scope>
    <source>
        <strain evidence="15">BC8_1</strain>
    </source>
</reference>
<gene>
    <name evidence="15" type="primary">bcpB</name>
    <name evidence="15" type="ORF">AELLOGFF_02792</name>
</gene>
<dbReference type="InterPro" id="IPR024706">
    <property type="entry name" value="Peroxiredoxin_AhpC-typ"/>
</dbReference>
<dbReference type="PANTHER" id="PTHR42801">
    <property type="entry name" value="THIOREDOXIN-DEPENDENT PEROXIDE REDUCTASE"/>
    <property type="match status" value="1"/>
</dbReference>
<evidence type="ECO:0000256" key="6">
    <source>
        <dbReference type="ARBA" id="ARBA00023002"/>
    </source>
</evidence>
<evidence type="ECO:0000256" key="9">
    <source>
        <dbReference type="ARBA" id="ARBA00032824"/>
    </source>
</evidence>
<dbReference type="InterPro" id="IPR013766">
    <property type="entry name" value="Thioredoxin_domain"/>
</dbReference>
<dbReference type="RefSeq" id="WP_159229113.1">
    <property type="nucleotide sequence ID" value="NZ_CACSIP010000003.1"/>
</dbReference>
<dbReference type="EMBL" id="CACSIP010000003">
    <property type="protein sequence ID" value="CAA0092342.1"/>
    <property type="molecule type" value="Genomic_DNA"/>
</dbReference>
<dbReference type="Pfam" id="PF00578">
    <property type="entry name" value="AhpC-TSA"/>
    <property type="match status" value="1"/>
</dbReference>
<dbReference type="GO" id="GO:0034599">
    <property type="term" value="P:cellular response to oxidative stress"/>
    <property type="evidence" value="ECO:0007669"/>
    <property type="project" value="TreeGrafter"/>
</dbReference>
<evidence type="ECO:0000313" key="16">
    <source>
        <dbReference type="Proteomes" id="UP000430146"/>
    </source>
</evidence>
<evidence type="ECO:0000256" key="11">
    <source>
        <dbReference type="ARBA" id="ARBA00041373"/>
    </source>
</evidence>
<evidence type="ECO:0000259" key="14">
    <source>
        <dbReference type="PROSITE" id="PS51352"/>
    </source>
</evidence>
<dbReference type="AlphaFoldDB" id="A0A5S9NPT4"/>
<keyword evidence="7" id="KW-1015">Disulfide bond</keyword>
<evidence type="ECO:0000256" key="10">
    <source>
        <dbReference type="ARBA" id="ARBA00038489"/>
    </source>
</evidence>
<dbReference type="OrthoDB" id="9812811at2"/>